<protein>
    <recommendedName>
        <fullName evidence="4">Lipoprotein</fullName>
    </recommendedName>
</protein>
<dbReference type="EMBL" id="JAUCMN010000003">
    <property type="protein sequence ID" value="MDM7891135.1"/>
    <property type="molecule type" value="Genomic_DNA"/>
</dbReference>
<evidence type="ECO:0008006" key="4">
    <source>
        <dbReference type="Google" id="ProtNLM"/>
    </source>
</evidence>
<proteinExistence type="predicted"/>
<dbReference type="Proteomes" id="UP001236404">
    <property type="component" value="Unassembled WGS sequence"/>
</dbReference>
<feature type="chain" id="PRO_5045918846" description="Lipoprotein" evidence="1">
    <location>
        <begin position="26"/>
        <end position="422"/>
    </location>
</feature>
<sequence length="422" mass="44062">MTSTSRRLVRAVLATVVLGAITAGAAGCTIFPTVPDGAQRALDGLLADVRAEPGVAAADGDLTDGYGTPAWVASVRVRAASDDVRLAARVRRLTDVRIPGSSLTVSLALPAGAGTAEASVDPTVPRVVTAADHLRREPDVDQVLGTRRGVRVVLRSAPVWSTVVPRVRSLAGGVPVTLDSVGDGAAVEFDVEVDRTRPGPPLLGALDTIRPRVVRYATSSLVRDGKPDGPPTLTITVVDVDSAARTLTRTDDDAAAQDPDARTTFRVFDHGAEPVVGWLGLPLTGSDPLTAPLPWFRADVSDDESAVRSFLESSARATGVPARVATAVERCSSASDVRPERWTGTRATASVLVPVFEQYDDPQEPFDRVTTAWTADGLRTGGSAMGLDSWSAGPRGTRGVESATIRGTVDGLRLTAAAPCRD</sequence>
<organism evidence="2 3">
    <name type="scientific">Curtobacterium caseinilyticum</name>
    <dbReference type="NCBI Taxonomy" id="3055137"/>
    <lineage>
        <taxon>Bacteria</taxon>
        <taxon>Bacillati</taxon>
        <taxon>Actinomycetota</taxon>
        <taxon>Actinomycetes</taxon>
        <taxon>Micrococcales</taxon>
        <taxon>Microbacteriaceae</taxon>
        <taxon>Curtobacterium</taxon>
    </lineage>
</organism>
<evidence type="ECO:0000313" key="3">
    <source>
        <dbReference type="Proteomes" id="UP001236404"/>
    </source>
</evidence>
<evidence type="ECO:0000313" key="2">
    <source>
        <dbReference type="EMBL" id="MDM7891135.1"/>
    </source>
</evidence>
<accession>A0ABT7TNN4</accession>
<reference evidence="2 3" key="1">
    <citation type="submission" date="2023-06" db="EMBL/GenBank/DDBJ databases">
        <authorList>
            <person name="Feng G."/>
            <person name="Li J."/>
            <person name="Zhu H."/>
        </authorList>
    </citation>
    <scope>NUCLEOTIDE SEQUENCE [LARGE SCALE GENOMIC DNA]</scope>
    <source>
        <strain evidence="2 3">RHCKG28</strain>
    </source>
</reference>
<keyword evidence="3" id="KW-1185">Reference proteome</keyword>
<dbReference type="PROSITE" id="PS51257">
    <property type="entry name" value="PROKAR_LIPOPROTEIN"/>
    <property type="match status" value="1"/>
</dbReference>
<comment type="caution">
    <text evidence="2">The sequence shown here is derived from an EMBL/GenBank/DDBJ whole genome shotgun (WGS) entry which is preliminary data.</text>
</comment>
<evidence type="ECO:0000256" key="1">
    <source>
        <dbReference type="SAM" id="SignalP"/>
    </source>
</evidence>
<gene>
    <name evidence="2" type="ORF">QUG93_05530</name>
</gene>
<feature type="signal peptide" evidence="1">
    <location>
        <begin position="1"/>
        <end position="25"/>
    </location>
</feature>
<keyword evidence="1" id="KW-0732">Signal</keyword>
<dbReference type="RefSeq" id="WP_289472833.1">
    <property type="nucleotide sequence ID" value="NZ_JAUCMN010000003.1"/>
</dbReference>
<name>A0ABT7TNN4_9MICO</name>